<evidence type="ECO:0000313" key="2">
    <source>
        <dbReference type="Proteomes" id="UP000321532"/>
    </source>
</evidence>
<protein>
    <submittedName>
        <fullName evidence="1">Uncharacterized protein</fullName>
    </submittedName>
</protein>
<comment type="caution">
    <text evidence="1">The sequence shown here is derived from an EMBL/GenBank/DDBJ whole genome shotgun (WGS) entry which is preliminary data.</text>
</comment>
<name>A0A512B0N1_9BACT</name>
<keyword evidence="2" id="KW-1185">Reference proteome</keyword>
<proteinExistence type="predicted"/>
<sequence length="97" mass="11184">MSIEKLAAKSDYTWGIDTDVVWIRDLDNGGMSVTNNIQNIINHLSEHLPIKEYRLMYGDSLGKWDGLKFIGSGLKVDFFSLNEMDYHKVIQKLRHVV</sequence>
<dbReference type="EMBL" id="BJYS01000024">
    <property type="protein sequence ID" value="GEO05520.1"/>
    <property type="molecule type" value="Genomic_DNA"/>
</dbReference>
<gene>
    <name evidence="1" type="ORF">AAE02nite_31840</name>
</gene>
<evidence type="ECO:0000313" key="1">
    <source>
        <dbReference type="EMBL" id="GEO05520.1"/>
    </source>
</evidence>
<reference evidence="1 2" key="1">
    <citation type="submission" date="2019-07" db="EMBL/GenBank/DDBJ databases">
        <title>Whole genome shotgun sequence of Adhaeribacter aerolatus NBRC 106133.</title>
        <authorList>
            <person name="Hosoyama A."/>
            <person name="Uohara A."/>
            <person name="Ohji S."/>
            <person name="Ichikawa N."/>
        </authorList>
    </citation>
    <scope>NUCLEOTIDE SEQUENCE [LARGE SCALE GENOMIC DNA]</scope>
    <source>
        <strain evidence="1 2">NBRC 106133</strain>
    </source>
</reference>
<dbReference type="RefSeq" id="WP_146899680.1">
    <property type="nucleotide sequence ID" value="NZ_BJYS01000024.1"/>
</dbReference>
<organism evidence="1 2">
    <name type="scientific">Adhaeribacter aerolatus</name>
    <dbReference type="NCBI Taxonomy" id="670289"/>
    <lineage>
        <taxon>Bacteria</taxon>
        <taxon>Pseudomonadati</taxon>
        <taxon>Bacteroidota</taxon>
        <taxon>Cytophagia</taxon>
        <taxon>Cytophagales</taxon>
        <taxon>Hymenobacteraceae</taxon>
        <taxon>Adhaeribacter</taxon>
    </lineage>
</organism>
<accession>A0A512B0N1</accession>
<dbReference type="Proteomes" id="UP000321532">
    <property type="component" value="Unassembled WGS sequence"/>
</dbReference>
<dbReference type="OrthoDB" id="962981at2"/>
<dbReference type="AlphaFoldDB" id="A0A512B0N1"/>